<evidence type="ECO:0000256" key="5">
    <source>
        <dbReference type="PROSITE-ProRule" id="PRU01248"/>
    </source>
</evidence>
<keyword evidence="4" id="KW-0233">DNA recombination</keyword>
<dbReference type="InterPro" id="IPR050090">
    <property type="entry name" value="Tyrosine_recombinase_XerCD"/>
</dbReference>
<organism evidence="8 9">
    <name type="scientific">Paenibacillus sacheonensis</name>
    <dbReference type="NCBI Taxonomy" id="742054"/>
    <lineage>
        <taxon>Bacteria</taxon>
        <taxon>Bacillati</taxon>
        <taxon>Bacillota</taxon>
        <taxon>Bacilli</taxon>
        <taxon>Bacillales</taxon>
        <taxon>Paenibacillaceae</taxon>
        <taxon>Paenibacillus</taxon>
    </lineage>
</organism>
<dbReference type="GO" id="GO:0003677">
    <property type="term" value="F:DNA binding"/>
    <property type="evidence" value="ECO:0007669"/>
    <property type="project" value="UniProtKB-UniRule"/>
</dbReference>
<reference evidence="8 9" key="1">
    <citation type="submission" date="2020-01" db="EMBL/GenBank/DDBJ databases">
        <title>Paenibacillus soybeanensis sp. nov. isolated from the nodules of soybean (Glycine max(L.) Merr).</title>
        <authorList>
            <person name="Wang H."/>
        </authorList>
    </citation>
    <scope>NUCLEOTIDE SEQUENCE [LARGE SCALE GENOMIC DNA]</scope>
    <source>
        <strain evidence="8 9">DSM 23054</strain>
    </source>
</reference>
<dbReference type="GO" id="GO:0006310">
    <property type="term" value="P:DNA recombination"/>
    <property type="evidence" value="ECO:0007669"/>
    <property type="project" value="UniProtKB-KW"/>
</dbReference>
<name>A0A7X4YQR0_9BACL</name>
<evidence type="ECO:0000256" key="3">
    <source>
        <dbReference type="ARBA" id="ARBA00023125"/>
    </source>
</evidence>
<keyword evidence="9" id="KW-1185">Reference proteome</keyword>
<evidence type="ECO:0000256" key="1">
    <source>
        <dbReference type="ARBA" id="ARBA00008857"/>
    </source>
</evidence>
<comment type="similarity">
    <text evidence="1">Belongs to the 'phage' integrase family.</text>
</comment>
<dbReference type="PANTHER" id="PTHR30349">
    <property type="entry name" value="PHAGE INTEGRASE-RELATED"/>
    <property type="match status" value="1"/>
</dbReference>
<gene>
    <name evidence="8" type="ORF">GT003_17560</name>
</gene>
<dbReference type="InterPro" id="IPR044068">
    <property type="entry name" value="CB"/>
</dbReference>
<dbReference type="Pfam" id="PF00589">
    <property type="entry name" value="Phage_integrase"/>
    <property type="match status" value="1"/>
</dbReference>
<dbReference type="Gene3D" id="1.10.443.10">
    <property type="entry name" value="Intergrase catalytic core"/>
    <property type="match status" value="1"/>
</dbReference>
<dbReference type="PROSITE" id="PS51898">
    <property type="entry name" value="TYR_RECOMBINASE"/>
    <property type="match status" value="1"/>
</dbReference>
<evidence type="ECO:0000256" key="4">
    <source>
        <dbReference type="ARBA" id="ARBA00023172"/>
    </source>
</evidence>
<dbReference type="InterPro" id="IPR004107">
    <property type="entry name" value="Integrase_SAM-like_N"/>
</dbReference>
<protein>
    <submittedName>
        <fullName evidence="8">Tyrosine-type recombinase/integrase</fullName>
    </submittedName>
</protein>
<dbReference type="Pfam" id="PF02899">
    <property type="entry name" value="Phage_int_SAM_1"/>
    <property type="match status" value="1"/>
</dbReference>
<evidence type="ECO:0000259" key="6">
    <source>
        <dbReference type="PROSITE" id="PS51898"/>
    </source>
</evidence>
<dbReference type="Proteomes" id="UP000558113">
    <property type="component" value="Unassembled WGS sequence"/>
</dbReference>
<feature type="domain" description="Tyr recombinase" evidence="6">
    <location>
        <begin position="143"/>
        <end position="344"/>
    </location>
</feature>
<sequence length="356" mass="41570">MVDSNYNIVEEVSLFIRHLQLKDFSLTTIESYCRDLKEFYSWLNQENIRFFEVKPRMMFSFIEYLDTKVGNNLRKSPATINRYLATLSSYFRFYENTLGFLESGMGNSKNTSPPVFESTVKINKVSTKQVSTSYFRRKETDKSRVKRLFPNEIECLYEAITAVRKDPGMRSRDKLMFRVIYETGIRIGECLGLYLTDIGQPDPLKEFGSIKVVKRNNNAYHIDHYAKTISRTIPVSMDLIFAIDDYICNDRPHLEEFQTLFVNHRSPKSGVYMTRRPVENFFEKLSEGSGIKCTPHKLRHTHGTELAEAGYNELYIANRLGHKSIHTTKKYVHLSLESQTDAYERFILSRKSVLLQ</sequence>
<feature type="domain" description="Core-binding (CB)" evidence="7">
    <location>
        <begin position="6"/>
        <end position="95"/>
    </location>
</feature>
<comment type="caution">
    <text evidence="8">The sequence shown here is derived from an EMBL/GenBank/DDBJ whole genome shotgun (WGS) entry which is preliminary data.</text>
</comment>
<evidence type="ECO:0000256" key="2">
    <source>
        <dbReference type="ARBA" id="ARBA00022908"/>
    </source>
</evidence>
<accession>A0A7X4YQR0</accession>
<dbReference type="InterPro" id="IPR013762">
    <property type="entry name" value="Integrase-like_cat_sf"/>
</dbReference>
<dbReference type="GO" id="GO:0015074">
    <property type="term" value="P:DNA integration"/>
    <property type="evidence" value="ECO:0007669"/>
    <property type="project" value="UniProtKB-KW"/>
</dbReference>
<evidence type="ECO:0000313" key="9">
    <source>
        <dbReference type="Proteomes" id="UP000558113"/>
    </source>
</evidence>
<dbReference type="InterPro" id="IPR010998">
    <property type="entry name" value="Integrase_recombinase_N"/>
</dbReference>
<dbReference type="InterPro" id="IPR011010">
    <property type="entry name" value="DNA_brk_join_enz"/>
</dbReference>
<dbReference type="EMBL" id="JAAAMU010000008">
    <property type="protein sequence ID" value="NBC70811.1"/>
    <property type="molecule type" value="Genomic_DNA"/>
</dbReference>
<keyword evidence="2" id="KW-0229">DNA integration</keyword>
<proteinExistence type="inferred from homology"/>
<dbReference type="PANTHER" id="PTHR30349:SF41">
    <property type="entry name" value="INTEGRASE_RECOMBINASE PROTEIN MJ0367-RELATED"/>
    <property type="match status" value="1"/>
</dbReference>
<dbReference type="InterPro" id="IPR002104">
    <property type="entry name" value="Integrase_catalytic"/>
</dbReference>
<dbReference type="SUPFAM" id="SSF56349">
    <property type="entry name" value="DNA breaking-rejoining enzymes"/>
    <property type="match status" value="1"/>
</dbReference>
<evidence type="ECO:0000259" key="7">
    <source>
        <dbReference type="PROSITE" id="PS51900"/>
    </source>
</evidence>
<dbReference type="OrthoDB" id="9803188at2"/>
<dbReference type="PROSITE" id="PS51900">
    <property type="entry name" value="CB"/>
    <property type="match status" value="1"/>
</dbReference>
<dbReference type="AlphaFoldDB" id="A0A7X4YQR0"/>
<keyword evidence="3 5" id="KW-0238">DNA-binding</keyword>
<dbReference type="Gene3D" id="1.10.150.130">
    <property type="match status" value="1"/>
</dbReference>
<evidence type="ECO:0000313" key="8">
    <source>
        <dbReference type="EMBL" id="NBC70811.1"/>
    </source>
</evidence>